<feature type="compositionally biased region" description="Basic residues" evidence="1">
    <location>
        <begin position="73"/>
        <end position="111"/>
    </location>
</feature>
<feature type="region of interest" description="Disordered" evidence="1">
    <location>
        <begin position="18"/>
        <end position="111"/>
    </location>
</feature>
<reference evidence="2" key="1">
    <citation type="journal article" date="2020" name="Nature">
        <title>Giant virus diversity and host interactions through global metagenomics.</title>
        <authorList>
            <person name="Schulz F."/>
            <person name="Roux S."/>
            <person name="Paez-Espino D."/>
            <person name="Jungbluth S."/>
            <person name="Walsh D.A."/>
            <person name="Denef V.J."/>
            <person name="McMahon K.D."/>
            <person name="Konstantinidis K.T."/>
            <person name="Eloe-Fadrosh E.A."/>
            <person name="Kyrpides N.C."/>
            <person name="Woyke T."/>
        </authorList>
    </citation>
    <scope>NUCLEOTIDE SEQUENCE</scope>
    <source>
        <strain evidence="2">GVMAG-M-3300023174-3</strain>
    </source>
</reference>
<accession>A0A6C0DMG7</accession>
<organism evidence="2">
    <name type="scientific">viral metagenome</name>
    <dbReference type="NCBI Taxonomy" id="1070528"/>
    <lineage>
        <taxon>unclassified sequences</taxon>
        <taxon>metagenomes</taxon>
        <taxon>organismal metagenomes</taxon>
    </lineage>
</organism>
<name>A0A6C0DMG7_9ZZZZ</name>
<dbReference type="EMBL" id="MN739648">
    <property type="protein sequence ID" value="QHT18128.1"/>
    <property type="molecule type" value="Genomic_DNA"/>
</dbReference>
<evidence type="ECO:0000313" key="2">
    <source>
        <dbReference type="EMBL" id="QHT18128.1"/>
    </source>
</evidence>
<sequence length="111" mass="12018">MSDAQIAPLPAAEEAALQQLDLTDKVTASSELVPEGTAPPAEAVPEGSTEKTEGSVEKTEDPQQKSWFPSWGGKRKTKKQSRKQKGGKKSKSRGGNKKSRKQKRSAKNKRA</sequence>
<evidence type="ECO:0000256" key="1">
    <source>
        <dbReference type="SAM" id="MobiDB-lite"/>
    </source>
</evidence>
<dbReference type="AlphaFoldDB" id="A0A6C0DMG7"/>
<proteinExistence type="predicted"/>
<protein>
    <submittedName>
        <fullName evidence="2">Uncharacterized protein</fullName>
    </submittedName>
</protein>
<feature type="compositionally biased region" description="Basic and acidic residues" evidence="1">
    <location>
        <begin position="48"/>
        <end position="63"/>
    </location>
</feature>